<evidence type="ECO:0000256" key="3">
    <source>
        <dbReference type="ARBA" id="ARBA00022723"/>
    </source>
</evidence>
<reference evidence="9 10" key="2">
    <citation type="journal article" date="2016" name="Genome Announc.">
        <title>Complete Genome Sequence of Sphingopyxis macrogoltabida Strain 203N (NBRC 111659), a Polyethylene Glycol Degrader.</title>
        <authorList>
            <person name="Ohtsubo Y."/>
            <person name="Nonoyama S."/>
            <person name="Nagata Y."/>
            <person name="Numata M."/>
            <person name="Tsuchikane K."/>
            <person name="Hosoyama A."/>
            <person name="Yamazoe A."/>
            <person name="Tsuda M."/>
            <person name="Fujita N."/>
            <person name="Kawai F."/>
        </authorList>
    </citation>
    <scope>NUCLEOTIDE SEQUENCE [LARGE SCALE GENOMIC DNA]</scope>
    <source>
        <strain evidence="9 10">203N</strain>
    </source>
</reference>
<comment type="similarity">
    <text evidence="1">Belongs to the tannase family.</text>
</comment>
<keyword evidence="10" id="KW-1185">Reference proteome</keyword>
<dbReference type="GO" id="GO:0046872">
    <property type="term" value="F:metal ion binding"/>
    <property type="evidence" value="ECO:0007669"/>
    <property type="project" value="UniProtKB-KW"/>
</dbReference>
<keyword evidence="5" id="KW-0378">Hydrolase</keyword>
<dbReference type="RefSeq" id="WP_082395389.1">
    <property type="nucleotide sequence ID" value="NZ_CP009429.1"/>
</dbReference>
<dbReference type="Pfam" id="PF07519">
    <property type="entry name" value="Tannase"/>
    <property type="match status" value="2"/>
</dbReference>
<evidence type="ECO:0000313" key="10">
    <source>
        <dbReference type="Proteomes" id="UP000076088"/>
    </source>
</evidence>
<evidence type="ECO:0000256" key="7">
    <source>
        <dbReference type="ARBA" id="ARBA00023157"/>
    </source>
</evidence>
<dbReference type="PANTHER" id="PTHR33938:SF15">
    <property type="entry name" value="FERULOYL ESTERASE B-RELATED"/>
    <property type="match status" value="1"/>
</dbReference>
<evidence type="ECO:0000256" key="2">
    <source>
        <dbReference type="ARBA" id="ARBA00022487"/>
    </source>
</evidence>
<gene>
    <name evidence="9" type="ORF">ATM17_02905</name>
</gene>
<dbReference type="SUPFAM" id="SSF53474">
    <property type="entry name" value="alpha/beta-Hydrolases"/>
    <property type="match status" value="1"/>
</dbReference>
<evidence type="ECO:0000256" key="5">
    <source>
        <dbReference type="ARBA" id="ARBA00022801"/>
    </source>
</evidence>
<sequence>MRYRAMLMAAGMIAATPATAAQDGPPAAIPGTAAAACSTGAIGWGGKDVEIRSVQWLSDPAPYCRIDGIVRTDEPGPNSVGFMIALPQSWNGRYLMVIPGGSAGYIVNPSREHITAGYAVASTDKGSHSTGALDMSFRADPGKSEDYAHRGAHVAALATQAIARGYYDRPRMPRYIMGCSGGGVSTLMEAERYPGDADGFIAGGAPTSAYIQTFWAYIAQHVARDPKRWISPAEMGRVGQVIMDRFDESDGARDGLIWDPTRIELSRTLFSFLSDAQYSTLELLAGGLPAIKGSAVSAPGYWLANPALLGPIGLGTAAPPWTDATRPPLFGSTVLSMKALRGDGYDALSQMDFADPRQRNAEAAIWDKVGGYGYAPEKLAGMTRTGGKLIMWTGASDEAVPPAYTANYSAGVRQQYGAASEDFFQSFFIPGMYHCRGGEGTPTDSSRALLEAMERWVEGGHRPTEILMTNAPRELELNSTSNTAMYVSGMSKEKPAVVEAPPARTYRICAFPKVAQFTGAADSDINDARNWSCTGTMTP</sequence>
<keyword evidence="3" id="KW-0479">Metal-binding</keyword>
<evidence type="ECO:0000256" key="4">
    <source>
        <dbReference type="ARBA" id="ARBA00022729"/>
    </source>
</evidence>
<protein>
    <recommendedName>
        <fullName evidence="11">Feruloyl esterase</fullName>
    </recommendedName>
</protein>
<dbReference type="EMBL" id="CP013344">
    <property type="protein sequence ID" value="AMU88000.1"/>
    <property type="molecule type" value="Genomic_DNA"/>
</dbReference>
<dbReference type="KEGG" id="smaz:LH19_02935"/>
<keyword evidence="2" id="KW-0719">Serine esterase</keyword>
<organism evidence="9 10">
    <name type="scientific">Sphingopyxis macrogoltabida</name>
    <name type="common">Sphingomonas macrogoltabidus</name>
    <dbReference type="NCBI Taxonomy" id="33050"/>
    <lineage>
        <taxon>Bacteria</taxon>
        <taxon>Pseudomonadati</taxon>
        <taxon>Pseudomonadota</taxon>
        <taxon>Alphaproteobacteria</taxon>
        <taxon>Sphingomonadales</taxon>
        <taxon>Sphingomonadaceae</taxon>
        <taxon>Sphingopyxis</taxon>
    </lineage>
</organism>
<dbReference type="PANTHER" id="PTHR33938">
    <property type="entry name" value="FERULOYL ESTERASE B-RELATED"/>
    <property type="match status" value="1"/>
</dbReference>
<evidence type="ECO:0000256" key="6">
    <source>
        <dbReference type="ARBA" id="ARBA00022837"/>
    </source>
</evidence>
<accession>A0AAC8YXC8</accession>
<dbReference type="InterPro" id="IPR029058">
    <property type="entry name" value="AB_hydrolase_fold"/>
</dbReference>
<dbReference type="InterPro" id="IPR011118">
    <property type="entry name" value="Tannase/feruloyl_esterase"/>
</dbReference>
<evidence type="ECO:0000256" key="8">
    <source>
        <dbReference type="SAM" id="SignalP"/>
    </source>
</evidence>
<evidence type="ECO:0000313" key="9">
    <source>
        <dbReference type="EMBL" id="AMU88000.1"/>
    </source>
</evidence>
<feature type="signal peptide" evidence="8">
    <location>
        <begin position="1"/>
        <end position="20"/>
    </location>
</feature>
<keyword evidence="4 8" id="KW-0732">Signal</keyword>
<proteinExistence type="inferred from homology"/>
<feature type="chain" id="PRO_5041902848" description="Feruloyl esterase" evidence="8">
    <location>
        <begin position="21"/>
        <end position="539"/>
    </location>
</feature>
<dbReference type="AlphaFoldDB" id="A0AAC8YXC8"/>
<evidence type="ECO:0000256" key="1">
    <source>
        <dbReference type="ARBA" id="ARBA00006249"/>
    </source>
</evidence>
<dbReference type="Proteomes" id="UP000076088">
    <property type="component" value="Chromosome"/>
</dbReference>
<reference evidence="10" key="1">
    <citation type="submission" date="2015-11" db="EMBL/GenBank/DDBJ databases">
        <title>Complete genome sequence of a polyethylene-glycol degrader Sphingopyxis macrogoltabida 203N (NBRC 111659).</title>
        <authorList>
            <person name="Yoshiyuki O."/>
            <person name="Shouta N."/>
            <person name="Nagata Y."/>
            <person name="Numata M."/>
            <person name="Tsuchikane K."/>
            <person name="Hosoyama A."/>
            <person name="Yamazoe A."/>
            <person name="Tsuda M."/>
            <person name="Fujita N."/>
            <person name="Kawai F."/>
        </authorList>
    </citation>
    <scope>NUCLEOTIDE SEQUENCE [LARGE SCALE GENOMIC DNA]</scope>
    <source>
        <strain evidence="10">203N</strain>
    </source>
</reference>
<keyword evidence="6" id="KW-0106">Calcium</keyword>
<evidence type="ECO:0008006" key="11">
    <source>
        <dbReference type="Google" id="ProtNLM"/>
    </source>
</evidence>
<name>A0AAC8YXC8_SPHMC</name>
<keyword evidence="7" id="KW-1015">Disulfide bond</keyword>
<dbReference type="GO" id="GO:0052689">
    <property type="term" value="F:carboxylic ester hydrolase activity"/>
    <property type="evidence" value="ECO:0007669"/>
    <property type="project" value="UniProtKB-KW"/>
</dbReference>